<sequence length="107" mass="12480">MTLIAKTDSGHFLCNEEQAHSHATFPMTSKALDFIMFKQIRKFSKCKELYIKEQELYPFKQEASKNKKLPQGESLPTKTTLAIIIYYLNILTHITAKLYYNTQMIDL</sequence>
<dbReference type="EMBL" id="KM085450">
    <property type="protein sequence ID" value="AKF17024.1"/>
    <property type="molecule type" value="Genomic_DNA"/>
</dbReference>
<protein>
    <submittedName>
        <fullName evidence="1">Uncharacterized protein</fullName>
    </submittedName>
</protein>
<keyword evidence="1" id="KW-0614">Plasmid</keyword>
<evidence type="ECO:0000313" key="1">
    <source>
        <dbReference type="EMBL" id="AKF17024.1"/>
    </source>
</evidence>
<dbReference type="AlphaFoldDB" id="A0A0F6WGD2"/>
<reference evidence="1" key="1">
    <citation type="journal article" date="2015" name="BMC Microbiol.">
        <title>Genome sequencing and comparative genomics provides insights on the evolutionary dynamics and pathogenic potential of different H-serotypes of Shiga toxin-producing Escherichia coli O104.</title>
        <authorList>
            <person name="Yan X."/>
            <person name="Fratamico P.M."/>
            <person name="Bono J.L."/>
            <person name="Baranzoni G.M."/>
            <person name="Chen C.Y."/>
        </authorList>
    </citation>
    <scope>NUCLEOTIDE SEQUENCE</scope>
    <source>
        <strain evidence="1">94-3024</strain>
        <plasmid evidence="1">pO104_H21</plasmid>
    </source>
</reference>
<organism evidence="1">
    <name type="scientific">Escherichia coli O104:H21</name>
    <dbReference type="NCBI Taxonomy" id="1335302"/>
    <lineage>
        <taxon>Bacteria</taxon>
        <taxon>Pseudomonadati</taxon>
        <taxon>Pseudomonadota</taxon>
        <taxon>Gammaproteobacteria</taxon>
        <taxon>Enterobacterales</taxon>
        <taxon>Enterobacteriaceae</taxon>
        <taxon>Escherichia</taxon>
    </lineage>
</organism>
<accession>A0A0F6WGD2</accession>
<geneLocation type="plasmid" evidence="1">
    <name>pO104_H21</name>
</geneLocation>
<proteinExistence type="predicted"/>
<name>A0A0F6WGD2_ECOLX</name>